<dbReference type="PATRIC" id="fig|1727163.4.peg.2251"/>
<name>A0A142EP60_9BACT</name>
<dbReference type="InterPro" id="IPR011006">
    <property type="entry name" value="CheY-like_superfamily"/>
</dbReference>
<evidence type="ECO:0000313" key="4">
    <source>
        <dbReference type="Proteomes" id="UP000073816"/>
    </source>
</evidence>
<evidence type="ECO:0000313" key="3">
    <source>
        <dbReference type="EMBL" id="AMQ56915.1"/>
    </source>
</evidence>
<dbReference type="EMBL" id="CP012836">
    <property type="protein sequence ID" value="AMQ56915.1"/>
    <property type="molecule type" value="Genomic_DNA"/>
</dbReference>
<protein>
    <recommendedName>
        <fullName evidence="2">Response regulatory domain-containing protein</fullName>
    </recommendedName>
</protein>
<keyword evidence="1" id="KW-0597">Phosphoprotein</keyword>
<dbReference type="PANTHER" id="PTHR44520">
    <property type="entry name" value="RESPONSE REGULATOR RCP1-RELATED"/>
    <property type="match status" value="1"/>
</dbReference>
<dbReference type="OrthoDB" id="1524091at2"/>
<dbReference type="Pfam" id="PF00072">
    <property type="entry name" value="Response_reg"/>
    <property type="match status" value="1"/>
</dbReference>
<dbReference type="GO" id="GO:0000160">
    <property type="term" value="P:phosphorelay signal transduction system"/>
    <property type="evidence" value="ECO:0007669"/>
    <property type="project" value="InterPro"/>
</dbReference>
<feature type="modified residue" description="4-aspartylphosphate" evidence="1">
    <location>
        <position position="68"/>
    </location>
</feature>
<reference evidence="3 4" key="2">
    <citation type="journal article" date="2016" name="Genome Announc.">
        <title>Complete Genome Sequence of Algoriphagus sp. Strain M8-2, Isolated from a Brackish Lake.</title>
        <authorList>
            <person name="Muraguchi Y."/>
            <person name="Kushimoto K."/>
            <person name="Ohtsubo Y."/>
            <person name="Suzuki T."/>
            <person name="Dohra H."/>
            <person name="Kimbara K."/>
            <person name="Shintani M."/>
        </authorList>
    </citation>
    <scope>NUCLEOTIDE SEQUENCE [LARGE SCALE GENOMIC DNA]</scope>
    <source>
        <strain evidence="3 4">M8-2</strain>
    </source>
</reference>
<dbReference type="SMART" id="SM00448">
    <property type="entry name" value="REC"/>
    <property type="match status" value="1"/>
</dbReference>
<dbReference type="InterPro" id="IPR001789">
    <property type="entry name" value="Sig_transdc_resp-reg_receiver"/>
</dbReference>
<accession>A0A142EP60</accession>
<dbReference type="PROSITE" id="PS50110">
    <property type="entry name" value="RESPONSE_REGULATORY"/>
    <property type="match status" value="1"/>
</dbReference>
<dbReference type="Proteomes" id="UP000073816">
    <property type="component" value="Chromosome"/>
</dbReference>
<organism evidence="3 4">
    <name type="scientific">Algoriphagus sanaruensis</name>
    <dbReference type="NCBI Taxonomy" id="1727163"/>
    <lineage>
        <taxon>Bacteria</taxon>
        <taxon>Pseudomonadati</taxon>
        <taxon>Bacteroidota</taxon>
        <taxon>Cytophagia</taxon>
        <taxon>Cytophagales</taxon>
        <taxon>Cyclobacteriaceae</taxon>
        <taxon>Algoriphagus</taxon>
    </lineage>
</organism>
<dbReference type="SUPFAM" id="SSF52172">
    <property type="entry name" value="CheY-like"/>
    <property type="match status" value="1"/>
</dbReference>
<dbReference type="RefSeq" id="WP_067547230.1">
    <property type="nucleotide sequence ID" value="NZ_CP012836.1"/>
</dbReference>
<dbReference type="KEGG" id="alm:AO498_10780"/>
<keyword evidence="4" id="KW-1185">Reference proteome</keyword>
<gene>
    <name evidence="3" type="ORF">AO498_10780</name>
</gene>
<evidence type="ECO:0000259" key="2">
    <source>
        <dbReference type="PROSITE" id="PS50110"/>
    </source>
</evidence>
<reference evidence="4" key="1">
    <citation type="submission" date="2015-09" db="EMBL/GenBank/DDBJ databases">
        <title>Complete sequence of Algoriphagus sp. M8-2.</title>
        <authorList>
            <person name="Shintani M."/>
        </authorList>
    </citation>
    <scope>NUCLEOTIDE SEQUENCE [LARGE SCALE GENOMIC DNA]</scope>
    <source>
        <strain evidence="4">M8-2</strain>
    </source>
</reference>
<evidence type="ECO:0000256" key="1">
    <source>
        <dbReference type="PROSITE-ProRule" id="PRU00169"/>
    </source>
</evidence>
<dbReference type="PANTHER" id="PTHR44520:SF2">
    <property type="entry name" value="RESPONSE REGULATOR RCP1"/>
    <property type="match status" value="1"/>
</dbReference>
<feature type="domain" description="Response regulatory" evidence="2">
    <location>
        <begin position="8"/>
        <end position="138"/>
    </location>
</feature>
<dbReference type="Gene3D" id="3.40.50.2300">
    <property type="match status" value="1"/>
</dbReference>
<dbReference type="STRING" id="1727163.AO498_10780"/>
<sequence>MAEYKVQEIIMIDDDSIVRMVGKRILKNLDFLSPVTQFENGLQGIEYIKEKISKKELIAGQPILILLDINMPIMDGWGFLDAFKELEVKDKNHFAISIITSSIDSSDRAKAFSYAEVLDYIQKPLAAKDLLDFLKKHDLMED</sequence>
<dbReference type="InterPro" id="IPR052893">
    <property type="entry name" value="TCS_response_regulator"/>
</dbReference>
<proteinExistence type="predicted"/>
<dbReference type="AlphaFoldDB" id="A0A142EP60"/>